<evidence type="ECO:0000256" key="1">
    <source>
        <dbReference type="SAM" id="MobiDB-lite"/>
    </source>
</evidence>
<proteinExistence type="predicted"/>
<reference evidence="2" key="1">
    <citation type="journal article" date="2022" name="bioRxiv">
        <title>Sequencing and chromosome-scale assembly of the giantPleurodeles waltlgenome.</title>
        <authorList>
            <person name="Brown T."/>
            <person name="Elewa A."/>
            <person name="Iarovenko S."/>
            <person name="Subramanian E."/>
            <person name="Araus A.J."/>
            <person name="Petzold A."/>
            <person name="Susuki M."/>
            <person name="Suzuki K.-i.T."/>
            <person name="Hayashi T."/>
            <person name="Toyoda A."/>
            <person name="Oliveira C."/>
            <person name="Osipova E."/>
            <person name="Leigh N.D."/>
            <person name="Simon A."/>
            <person name="Yun M.H."/>
        </authorList>
    </citation>
    <scope>NUCLEOTIDE SEQUENCE</scope>
    <source>
        <strain evidence="2">20211129_DDA</strain>
        <tissue evidence="2">Liver</tissue>
    </source>
</reference>
<feature type="compositionally biased region" description="Basic and acidic residues" evidence="1">
    <location>
        <begin position="53"/>
        <end position="65"/>
    </location>
</feature>
<name>A0AAV7LQR9_PLEWA</name>
<sequence length="141" mass="15455">MPRTTPVSLFRTAVGPAVRISGRREPRSPFFGAPMAFSAAGCKKSVCLTAAHDDGQTQDHPHSLNDGDDGQTQDHPHSINDDDDGQTEDRPHFLNDDDDDGQTQDHPLSLDDDEDGQAQEHPHSLNDDEDDGQTQDHLHTP</sequence>
<gene>
    <name evidence="2" type="ORF">NDU88_006988</name>
</gene>
<evidence type="ECO:0000313" key="2">
    <source>
        <dbReference type="EMBL" id="KAJ1093900.1"/>
    </source>
</evidence>
<organism evidence="2 3">
    <name type="scientific">Pleurodeles waltl</name>
    <name type="common">Iberian ribbed newt</name>
    <dbReference type="NCBI Taxonomy" id="8319"/>
    <lineage>
        <taxon>Eukaryota</taxon>
        <taxon>Metazoa</taxon>
        <taxon>Chordata</taxon>
        <taxon>Craniata</taxon>
        <taxon>Vertebrata</taxon>
        <taxon>Euteleostomi</taxon>
        <taxon>Amphibia</taxon>
        <taxon>Batrachia</taxon>
        <taxon>Caudata</taxon>
        <taxon>Salamandroidea</taxon>
        <taxon>Salamandridae</taxon>
        <taxon>Pleurodelinae</taxon>
        <taxon>Pleurodeles</taxon>
    </lineage>
</organism>
<accession>A0AAV7LQR9</accession>
<comment type="caution">
    <text evidence="2">The sequence shown here is derived from an EMBL/GenBank/DDBJ whole genome shotgun (WGS) entry which is preliminary data.</text>
</comment>
<feature type="region of interest" description="Disordered" evidence="1">
    <location>
        <begin position="53"/>
        <end position="141"/>
    </location>
</feature>
<dbReference type="Proteomes" id="UP001066276">
    <property type="component" value="Chromosome 11"/>
</dbReference>
<dbReference type="EMBL" id="JANPWB010000015">
    <property type="protein sequence ID" value="KAJ1093900.1"/>
    <property type="molecule type" value="Genomic_DNA"/>
</dbReference>
<keyword evidence="3" id="KW-1185">Reference proteome</keyword>
<evidence type="ECO:0000313" key="3">
    <source>
        <dbReference type="Proteomes" id="UP001066276"/>
    </source>
</evidence>
<protein>
    <submittedName>
        <fullName evidence="2">Uncharacterized protein</fullName>
    </submittedName>
</protein>
<dbReference type="AlphaFoldDB" id="A0AAV7LQR9"/>